<dbReference type="AlphaFoldDB" id="A0A7M2SM62"/>
<evidence type="ECO:0008006" key="5">
    <source>
        <dbReference type="Google" id="ProtNLM"/>
    </source>
</evidence>
<proteinExistence type="predicted"/>
<feature type="compositionally biased region" description="Polar residues" evidence="1">
    <location>
        <begin position="98"/>
        <end position="112"/>
    </location>
</feature>
<evidence type="ECO:0000313" key="3">
    <source>
        <dbReference type="EMBL" id="QOV37477.1"/>
    </source>
</evidence>
<dbReference type="RefSeq" id="WP_194044500.1">
    <property type="nucleotide sequence ID" value="NZ_CP063373.1"/>
</dbReference>
<accession>A0A7M2SM62</accession>
<organism evidence="3 4">
    <name type="scientific">Streptomyces ferrugineus</name>
    <dbReference type="NCBI Taxonomy" id="1413221"/>
    <lineage>
        <taxon>Bacteria</taxon>
        <taxon>Bacillati</taxon>
        <taxon>Actinomycetota</taxon>
        <taxon>Actinomycetes</taxon>
        <taxon>Kitasatosporales</taxon>
        <taxon>Streptomycetaceae</taxon>
        <taxon>Streptomyces</taxon>
    </lineage>
</organism>
<protein>
    <recommendedName>
        <fullName evidence="5">Secreted protein</fullName>
    </recommendedName>
</protein>
<keyword evidence="4" id="KW-1185">Reference proteome</keyword>
<evidence type="ECO:0000256" key="1">
    <source>
        <dbReference type="SAM" id="MobiDB-lite"/>
    </source>
</evidence>
<feature type="chain" id="PRO_5031091244" description="Secreted protein" evidence="2">
    <location>
        <begin position="30"/>
        <end position="126"/>
    </location>
</feature>
<dbReference type="KEGG" id="sfeu:IM697_03300"/>
<gene>
    <name evidence="3" type="ORF">IM697_03300</name>
</gene>
<evidence type="ECO:0000256" key="2">
    <source>
        <dbReference type="SAM" id="SignalP"/>
    </source>
</evidence>
<sequence>MFNGKKFMAVSGLLGGLAMTCFGATQAHAASPGNCALDAQGNIICTQTLQGQTEEGDGFMLRRTVNCQPTEPLTLPTPGLLSNGQTRIGPHITCADNSTPMPAAPNTGQNNAADDATSPLLARLLG</sequence>
<keyword evidence="2" id="KW-0732">Signal</keyword>
<feature type="signal peptide" evidence="2">
    <location>
        <begin position="1"/>
        <end position="29"/>
    </location>
</feature>
<name>A0A7M2SM62_9ACTN</name>
<dbReference type="Proteomes" id="UP000594205">
    <property type="component" value="Chromosome"/>
</dbReference>
<dbReference type="EMBL" id="CP063373">
    <property type="protein sequence ID" value="QOV37477.1"/>
    <property type="molecule type" value="Genomic_DNA"/>
</dbReference>
<reference evidence="3 4" key="1">
    <citation type="submission" date="2020-10" db="EMBL/GenBank/DDBJ databases">
        <title>Streptomyces ferrugineus complate genome analysis.</title>
        <authorList>
            <person name="Anwar N."/>
        </authorList>
    </citation>
    <scope>NUCLEOTIDE SEQUENCE [LARGE SCALE GENOMIC DNA]</scope>
    <source>
        <strain evidence="3 4">CCTCC AA2014009</strain>
    </source>
</reference>
<evidence type="ECO:0000313" key="4">
    <source>
        <dbReference type="Proteomes" id="UP000594205"/>
    </source>
</evidence>
<feature type="region of interest" description="Disordered" evidence="1">
    <location>
        <begin position="98"/>
        <end position="118"/>
    </location>
</feature>